<evidence type="ECO:0000313" key="3">
    <source>
        <dbReference type="Proteomes" id="UP001381693"/>
    </source>
</evidence>
<dbReference type="AlphaFoldDB" id="A0AAN9A910"/>
<dbReference type="GO" id="GO:0036503">
    <property type="term" value="P:ERAD pathway"/>
    <property type="evidence" value="ECO:0007669"/>
    <property type="project" value="TreeGrafter"/>
</dbReference>
<evidence type="ECO:0000313" key="2">
    <source>
        <dbReference type="EMBL" id="KAK7085431.1"/>
    </source>
</evidence>
<comment type="caution">
    <text evidence="2">The sequence shown here is derived from an EMBL/GenBank/DDBJ whole genome shotgun (WGS) entry which is preliminary data.</text>
</comment>
<dbReference type="InterPro" id="IPR042494">
    <property type="entry name" value="RNF103"/>
</dbReference>
<name>A0AAN9A910_HALRR</name>
<keyword evidence="1" id="KW-0812">Transmembrane</keyword>
<keyword evidence="3" id="KW-1185">Reference proteome</keyword>
<evidence type="ECO:0008006" key="4">
    <source>
        <dbReference type="Google" id="ProtNLM"/>
    </source>
</evidence>
<feature type="transmembrane region" description="Helical" evidence="1">
    <location>
        <begin position="7"/>
        <end position="28"/>
    </location>
</feature>
<keyword evidence="1" id="KW-1133">Transmembrane helix</keyword>
<dbReference type="GO" id="GO:0016567">
    <property type="term" value="P:protein ubiquitination"/>
    <property type="evidence" value="ECO:0007669"/>
    <property type="project" value="InterPro"/>
</dbReference>
<dbReference type="Gene3D" id="3.40.30.10">
    <property type="entry name" value="Glutaredoxin"/>
    <property type="match status" value="1"/>
</dbReference>
<proteinExistence type="predicted"/>
<dbReference type="GO" id="GO:0004842">
    <property type="term" value="F:ubiquitin-protein transferase activity"/>
    <property type="evidence" value="ECO:0007669"/>
    <property type="project" value="InterPro"/>
</dbReference>
<evidence type="ECO:0000256" key="1">
    <source>
        <dbReference type="SAM" id="Phobius"/>
    </source>
</evidence>
<sequence>MWRRPFLVLLYLAVVVVVTWMVEFSFWWDTGYTSYQLVHPLRNLSVAQIRAILEMRGIQYTTLLEKSEIIDLLHQSGSVQYGELLGRMHKSEVQAPVEITGKEEFQEQVYEEKESIWLVEIIPGEGRYAGHRLLDDRAWFALSPKLQPLNINTAILSCQYDRRFCARQGWSHPQLVLFLPSSEQREKGSNFQNSGSVSTRRNVVLASSVHLSATSVLTWLYDQMSSRIRKVADISTLEETWFNVTHVKEKKIPNIVYISELINPPLLIAAIGLRLSSRIKLSIFHVKKEEKEQ</sequence>
<accession>A0AAN9A910</accession>
<keyword evidence="1" id="KW-0472">Membrane</keyword>
<protein>
    <recommendedName>
        <fullName evidence="4">SAP domain-containing protein</fullName>
    </recommendedName>
</protein>
<gene>
    <name evidence="2" type="ORF">SK128_025243</name>
</gene>
<dbReference type="Proteomes" id="UP001381693">
    <property type="component" value="Unassembled WGS sequence"/>
</dbReference>
<dbReference type="PANTHER" id="PTHR15302:SF0">
    <property type="entry name" value="E3 UBIQUITIN-PROTEIN LIGASE RNF103"/>
    <property type="match status" value="1"/>
</dbReference>
<feature type="non-terminal residue" evidence="2">
    <location>
        <position position="293"/>
    </location>
</feature>
<dbReference type="GO" id="GO:0005783">
    <property type="term" value="C:endoplasmic reticulum"/>
    <property type="evidence" value="ECO:0007669"/>
    <property type="project" value="TreeGrafter"/>
</dbReference>
<dbReference type="PANTHER" id="PTHR15302">
    <property type="entry name" value="E3 UBIQUITIN-PROTEIN LIGASE RNF103"/>
    <property type="match status" value="1"/>
</dbReference>
<reference evidence="2 3" key="1">
    <citation type="submission" date="2023-11" db="EMBL/GenBank/DDBJ databases">
        <title>Halocaridina rubra genome assembly.</title>
        <authorList>
            <person name="Smith C."/>
        </authorList>
    </citation>
    <scope>NUCLEOTIDE SEQUENCE [LARGE SCALE GENOMIC DNA]</scope>
    <source>
        <strain evidence="2">EP-1</strain>
        <tissue evidence="2">Whole</tissue>
    </source>
</reference>
<organism evidence="2 3">
    <name type="scientific">Halocaridina rubra</name>
    <name type="common">Hawaiian red shrimp</name>
    <dbReference type="NCBI Taxonomy" id="373956"/>
    <lineage>
        <taxon>Eukaryota</taxon>
        <taxon>Metazoa</taxon>
        <taxon>Ecdysozoa</taxon>
        <taxon>Arthropoda</taxon>
        <taxon>Crustacea</taxon>
        <taxon>Multicrustacea</taxon>
        <taxon>Malacostraca</taxon>
        <taxon>Eumalacostraca</taxon>
        <taxon>Eucarida</taxon>
        <taxon>Decapoda</taxon>
        <taxon>Pleocyemata</taxon>
        <taxon>Caridea</taxon>
        <taxon>Atyoidea</taxon>
        <taxon>Atyidae</taxon>
        <taxon>Halocaridina</taxon>
    </lineage>
</organism>
<dbReference type="EMBL" id="JAXCGZ010000972">
    <property type="protein sequence ID" value="KAK7085431.1"/>
    <property type="molecule type" value="Genomic_DNA"/>
</dbReference>